<protein>
    <submittedName>
        <fullName evidence="7">HRAS-like suppressor 3</fullName>
    </submittedName>
</protein>
<reference evidence="7" key="1">
    <citation type="submission" date="2025-08" db="UniProtKB">
        <authorList>
            <consortium name="Ensembl"/>
        </authorList>
    </citation>
    <scope>IDENTIFICATION</scope>
</reference>
<keyword evidence="2" id="KW-0808">Transferase</keyword>
<dbReference type="RefSeq" id="XP_017263625.1">
    <property type="nucleotide sequence ID" value="XM_017408136.3"/>
</dbReference>
<name>A0A3Q3A506_KRYMA</name>
<organism evidence="7 8">
    <name type="scientific">Kryptolebias marmoratus</name>
    <name type="common">Mangrove killifish</name>
    <name type="synonym">Rivulus marmoratus</name>
    <dbReference type="NCBI Taxonomy" id="37003"/>
    <lineage>
        <taxon>Eukaryota</taxon>
        <taxon>Metazoa</taxon>
        <taxon>Chordata</taxon>
        <taxon>Craniata</taxon>
        <taxon>Vertebrata</taxon>
        <taxon>Euteleostomi</taxon>
        <taxon>Actinopterygii</taxon>
        <taxon>Neopterygii</taxon>
        <taxon>Teleostei</taxon>
        <taxon>Neoteleostei</taxon>
        <taxon>Acanthomorphata</taxon>
        <taxon>Ovalentaria</taxon>
        <taxon>Atherinomorphae</taxon>
        <taxon>Cyprinodontiformes</taxon>
        <taxon>Rivulidae</taxon>
        <taxon>Kryptolebias</taxon>
    </lineage>
</organism>
<dbReference type="GeneTree" id="ENSGT00940000162660"/>
<keyword evidence="5" id="KW-1133">Transmembrane helix</keyword>
<dbReference type="GO" id="GO:0016410">
    <property type="term" value="F:N-acyltransferase activity"/>
    <property type="evidence" value="ECO:0007669"/>
    <property type="project" value="TreeGrafter"/>
</dbReference>
<keyword evidence="5" id="KW-0472">Membrane</keyword>
<dbReference type="GO" id="GO:0005737">
    <property type="term" value="C:cytoplasm"/>
    <property type="evidence" value="ECO:0007669"/>
    <property type="project" value="TreeGrafter"/>
</dbReference>
<keyword evidence="8" id="KW-1185">Reference proteome</keyword>
<evidence type="ECO:0000256" key="1">
    <source>
        <dbReference type="ARBA" id="ARBA00007824"/>
    </source>
</evidence>
<dbReference type="PANTHER" id="PTHR13943">
    <property type="entry name" value="HRAS-LIKE SUPPRESSOR - RELATED"/>
    <property type="match status" value="1"/>
</dbReference>
<dbReference type="KEGG" id="kmr:108231218"/>
<proteinExistence type="inferred from homology"/>
<dbReference type="Pfam" id="PF04970">
    <property type="entry name" value="LRAT"/>
    <property type="match status" value="1"/>
</dbReference>
<dbReference type="OMA" id="PYCIFRG"/>
<dbReference type="PROSITE" id="PS51934">
    <property type="entry name" value="LRAT"/>
    <property type="match status" value="1"/>
</dbReference>
<dbReference type="GO" id="GO:0008970">
    <property type="term" value="F:phospholipase A1 activity"/>
    <property type="evidence" value="ECO:0007669"/>
    <property type="project" value="TreeGrafter"/>
</dbReference>
<dbReference type="InterPro" id="IPR051496">
    <property type="entry name" value="H-rev107_PLA/AT"/>
</dbReference>
<keyword evidence="4" id="KW-0443">Lipid metabolism</keyword>
<dbReference type="Ensembl" id="ENSKMAT00000006058.1">
    <property type="protein sequence ID" value="ENSKMAP00000005954.1"/>
    <property type="gene ID" value="ENSKMAG00000004520.1"/>
</dbReference>
<dbReference type="AlphaFoldDB" id="A0A3Q3A506"/>
<feature type="domain" description="LRAT" evidence="6">
    <location>
        <begin position="15"/>
        <end position="131"/>
    </location>
</feature>
<dbReference type="GeneID" id="108231218"/>
<comment type="similarity">
    <text evidence="1">Belongs to the H-rev107 family.</text>
</comment>
<reference evidence="7" key="2">
    <citation type="submission" date="2025-09" db="UniProtKB">
        <authorList>
            <consortium name="Ensembl"/>
        </authorList>
    </citation>
    <scope>IDENTIFICATION</scope>
</reference>
<dbReference type="Proteomes" id="UP000264800">
    <property type="component" value="Unplaced"/>
</dbReference>
<evidence type="ECO:0000256" key="4">
    <source>
        <dbReference type="ARBA" id="ARBA00023098"/>
    </source>
</evidence>
<evidence type="ECO:0000313" key="8">
    <source>
        <dbReference type="Proteomes" id="UP000264800"/>
    </source>
</evidence>
<dbReference type="Gene3D" id="3.90.1720.10">
    <property type="entry name" value="endopeptidase domain like (from Nostoc punctiforme)"/>
    <property type="match status" value="1"/>
</dbReference>
<dbReference type="GO" id="GO:0070292">
    <property type="term" value="P:N-acylphosphatidylethanolamine metabolic process"/>
    <property type="evidence" value="ECO:0007669"/>
    <property type="project" value="TreeGrafter"/>
</dbReference>
<dbReference type="STRING" id="37003.ENSKMAP00000005954"/>
<evidence type="ECO:0000256" key="2">
    <source>
        <dbReference type="ARBA" id="ARBA00022679"/>
    </source>
</evidence>
<evidence type="ECO:0000259" key="6">
    <source>
        <dbReference type="PROSITE" id="PS51934"/>
    </source>
</evidence>
<feature type="transmembrane region" description="Helical" evidence="5">
    <location>
        <begin position="138"/>
        <end position="161"/>
    </location>
</feature>
<keyword evidence="3" id="KW-0378">Hydrolase</keyword>
<evidence type="ECO:0000256" key="5">
    <source>
        <dbReference type="SAM" id="Phobius"/>
    </source>
</evidence>
<sequence length="171" mass="18596">MAPTLYDEKPEPGDLIEIFRTSYQHWAVYVGDGFVVHLAPPSEVGSAGSSSIMSVLCEKAIVQKDELWDVVGTDRWEINNNLDKEYKPRPVHAIVRDACAAVGQELPYCVLRGNCEHFVTELRYGTAKSRQVQKAGEVMMMAGVAAAVGLGVVALAGALFGGSKKENKNEK</sequence>
<dbReference type="OrthoDB" id="421951at2759"/>
<accession>A0A3Q3A506</accession>
<dbReference type="PANTHER" id="PTHR13943:SF31">
    <property type="entry name" value="PHOSPHOLIPASE A AND ACYLTRANSFERASE 3"/>
    <property type="match status" value="1"/>
</dbReference>
<evidence type="ECO:0000313" key="7">
    <source>
        <dbReference type="Ensembl" id="ENSKMAP00000005954.1"/>
    </source>
</evidence>
<dbReference type="GO" id="GO:0004623">
    <property type="term" value="F:phospholipase A2 activity"/>
    <property type="evidence" value="ECO:0007669"/>
    <property type="project" value="TreeGrafter"/>
</dbReference>
<evidence type="ECO:0000256" key="3">
    <source>
        <dbReference type="ARBA" id="ARBA00022801"/>
    </source>
</evidence>
<dbReference type="InterPro" id="IPR007053">
    <property type="entry name" value="LRAT_dom"/>
</dbReference>
<keyword evidence="5" id="KW-0812">Transmembrane</keyword>